<dbReference type="OrthoDB" id="2688393at2759"/>
<reference evidence="1 2" key="1">
    <citation type="journal article" date="2019" name="Nat. Ecol. Evol.">
        <title>Megaphylogeny resolves global patterns of mushroom evolution.</title>
        <authorList>
            <person name="Varga T."/>
            <person name="Krizsan K."/>
            <person name="Foldi C."/>
            <person name="Dima B."/>
            <person name="Sanchez-Garcia M."/>
            <person name="Sanchez-Ramirez S."/>
            <person name="Szollosi G.J."/>
            <person name="Szarkandi J.G."/>
            <person name="Papp V."/>
            <person name="Albert L."/>
            <person name="Andreopoulos W."/>
            <person name="Angelini C."/>
            <person name="Antonin V."/>
            <person name="Barry K.W."/>
            <person name="Bougher N.L."/>
            <person name="Buchanan P."/>
            <person name="Buyck B."/>
            <person name="Bense V."/>
            <person name="Catcheside P."/>
            <person name="Chovatia M."/>
            <person name="Cooper J."/>
            <person name="Damon W."/>
            <person name="Desjardin D."/>
            <person name="Finy P."/>
            <person name="Geml J."/>
            <person name="Haridas S."/>
            <person name="Hughes K."/>
            <person name="Justo A."/>
            <person name="Karasinski D."/>
            <person name="Kautmanova I."/>
            <person name="Kiss B."/>
            <person name="Kocsube S."/>
            <person name="Kotiranta H."/>
            <person name="LaButti K.M."/>
            <person name="Lechner B.E."/>
            <person name="Liimatainen K."/>
            <person name="Lipzen A."/>
            <person name="Lukacs Z."/>
            <person name="Mihaltcheva S."/>
            <person name="Morgado L.N."/>
            <person name="Niskanen T."/>
            <person name="Noordeloos M.E."/>
            <person name="Ohm R.A."/>
            <person name="Ortiz-Santana B."/>
            <person name="Ovrebo C."/>
            <person name="Racz N."/>
            <person name="Riley R."/>
            <person name="Savchenko A."/>
            <person name="Shiryaev A."/>
            <person name="Soop K."/>
            <person name="Spirin V."/>
            <person name="Szebenyi C."/>
            <person name="Tomsovsky M."/>
            <person name="Tulloss R.E."/>
            <person name="Uehling J."/>
            <person name="Grigoriev I.V."/>
            <person name="Vagvolgyi C."/>
            <person name="Papp T."/>
            <person name="Martin F.M."/>
            <person name="Miettinen O."/>
            <person name="Hibbett D.S."/>
            <person name="Nagy L.G."/>
        </authorList>
    </citation>
    <scope>NUCLEOTIDE SEQUENCE [LARGE SCALE GENOMIC DNA]</scope>
    <source>
        <strain evidence="1 2">CBS 166.37</strain>
    </source>
</reference>
<sequence length="136" mass="16030">EDEWELAKWLIKNVGHTQMEEFLYLLIIQKKVDPAYPTKDKLLNAIDALPQGVDWKLENITLTGDVLDEEGNLMKEELELWYCDPVECICELMGNPIFANMMKYAPEKVFETNSCESQIINEMWTVEWWWKVQVSL</sequence>
<dbReference type="STRING" id="68775.A0A5C3LEB9"/>
<dbReference type="InterPro" id="IPR041078">
    <property type="entry name" value="Plavaka"/>
</dbReference>
<dbReference type="AlphaFoldDB" id="A0A5C3LEB9"/>
<gene>
    <name evidence="1" type="ORF">BDQ12DRAFT_619650</name>
</gene>
<protein>
    <submittedName>
        <fullName evidence="1">Uncharacterized protein</fullName>
    </submittedName>
</protein>
<organism evidence="1 2">
    <name type="scientific">Crucibulum laeve</name>
    <dbReference type="NCBI Taxonomy" id="68775"/>
    <lineage>
        <taxon>Eukaryota</taxon>
        <taxon>Fungi</taxon>
        <taxon>Dikarya</taxon>
        <taxon>Basidiomycota</taxon>
        <taxon>Agaricomycotina</taxon>
        <taxon>Agaricomycetes</taxon>
        <taxon>Agaricomycetidae</taxon>
        <taxon>Agaricales</taxon>
        <taxon>Agaricineae</taxon>
        <taxon>Nidulariaceae</taxon>
        <taxon>Crucibulum</taxon>
    </lineage>
</organism>
<evidence type="ECO:0000313" key="2">
    <source>
        <dbReference type="Proteomes" id="UP000308652"/>
    </source>
</evidence>
<proteinExistence type="predicted"/>
<accession>A0A5C3LEB9</accession>
<dbReference type="Proteomes" id="UP000308652">
    <property type="component" value="Unassembled WGS sequence"/>
</dbReference>
<evidence type="ECO:0000313" key="1">
    <source>
        <dbReference type="EMBL" id="TFK31052.1"/>
    </source>
</evidence>
<dbReference type="EMBL" id="ML213983">
    <property type="protein sequence ID" value="TFK31052.1"/>
    <property type="molecule type" value="Genomic_DNA"/>
</dbReference>
<keyword evidence="2" id="KW-1185">Reference proteome</keyword>
<feature type="non-terminal residue" evidence="1">
    <location>
        <position position="1"/>
    </location>
</feature>
<dbReference type="Pfam" id="PF18759">
    <property type="entry name" value="Plavaka"/>
    <property type="match status" value="1"/>
</dbReference>
<name>A0A5C3LEB9_9AGAR</name>